<proteinExistence type="predicted"/>
<dbReference type="Gene3D" id="3.30.160.250">
    <property type="match status" value="1"/>
</dbReference>
<dbReference type="SUPFAM" id="SSF143100">
    <property type="entry name" value="TTHA1013/TTHA0281-like"/>
    <property type="match status" value="1"/>
</dbReference>
<comment type="caution">
    <text evidence="2">The sequence shown here is derived from an EMBL/GenBank/DDBJ whole genome shotgun (WGS) entry which is preliminary data.</text>
</comment>
<gene>
    <name evidence="2" type="ORF">ACFQ4L_01985</name>
</gene>
<keyword evidence="3" id="KW-1185">Reference proteome</keyword>
<reference evidence="3" key="1">
    <citation type="journal article" date="2019" name="Int. J. Syst. Evol. Microbiol.">
        <title>The Global Catalogue of Microorganisms (GCM) 10K type strain sequencing project: providing services to taxonomists for standard genome sequencing and annotation.</title>
        <authorList>
            <consortium name="The Broad Institute Genomics Platform"/>
            <consortium name="The Broad Institute Genome Sequencing Center for Infectious Disease"/>
            <person name="Wu L."/>
            <person name="Ma J."/>
        </authorList>
    </citation>
    <scope>NUCLEOTIDE SEQUENCE [LARGE SCALE GENOMIC DNA]</scope>
    <source>
        <strain evidence="3">CCM 8951</strain>
    </source>
</reference>
<evidence type="ECO:0000259" key="1">
    <source>
        <dbReference type="Pfam" id="PF15919"/>
    </source>
</evidence>
<dbReference type="Pfam" id="PF15919">
    <property type="entry name" value="HicB_lk_antitox"/>
    <property type="match status" value="1"/>
</dbReference>
<feature type="domain" description="HicB-like antitoxin of toxin-antitoxin system" evidence="1">
    <location>
        <begin position="5"/>
        <end position="74"/>
    </location>
</feature>
<dbReference type="Proteomes" id="UP001597244">
    <property type="component" value="Unassembled WGS sequence"/>
</dbReference>
<accession>A0ABW4DM26</accession>
<dbReference type="InterPro" id="IPR031807">
    <property type="entry name" value="HicB-like"/>
</dbReference>
<sequence>MRLSYPALFYYDDRESVKYFVTFPDFKNSATQGDNITDAMYMASDWLGINLADLIENGEETPQQSNINRLSLADNNPFKNDPDFTLTYDPAKSFISMVTVDLSDYLNNDHPIKKTLTIPTWADKLGHELNLNFSQTLTEAIAEYKIDQKH</sequence>
<dbReference type="RefSeq" id="WP_125576059.1">
    <property type="nucleotide sequence ID" value="NZ_JBHTOF010000020.1"/>
</dbReference>
<dbReference type="EMBL" id="JBHTOF010000020">
    <property type="protein sequence ID" value="MFD1464863.1"/>
    <property type="molecule type" value="Genomic_DNA"/>
</dbReference>
<organism evidence="2 3">
    <name type="scientific">Lapidilactobacillus mulanensis</name>
    <dbReference type="NCBI Taxonomy" id="2485999"/>
    <lineage>
        <taxon>Bacteria</taxon>
        <taxon>Bacillati</taxon>
        <taxon>Bacillota</taxon>
        <taxon>Bacilli</taxon>
        <taxon>Lactobacillales</taxon>
        <taxon>Lactobacillaceae</taxon>
        <taxon>Lapidilactobacillus</taxon>
    </lineage>
</organism>
<evidence type="ECO:0000313" key="2">
    <source>
        <dbReference type="EMBL" id="MFD1464863.1"/>
    </source>
</evidence>
<evidence type="ECO:0000313" key="3">
    <source>
        <dbReference type="Proteomes" id="UP001597244"/>
    </source>
</evidence>
<dbReference type="InterPro" id="IPR035069">
    <property type="entry name" value="TTHA1013/TTHA0281-like"/>
</dbReference>
<protein>
    <submittedName>
        <fullName evidence="2">Type II toxin-antitoxin system HicB family antitoxin</fullName>
    </submittedName>
</protein>
<name>A0ABW4DM26_9LACO</name>